<keyword evidence="8 12" id="KW-0472">Membrane</keyword>
<gene>
    <name evidence="12 13" type="primary">crcB</name>
    <name evidence="12" type="synonym">fluC</name>
    <name evidence="13" type="ORF">JQU52_07195</name>
</gene>
<keyword evidence="14" id="KW-1185">Reference proteome</keyword>
<keyword evidence="5 12" id="KW-1133">Transmembrane helix</keyword>
<name>A0A892ZNC2_9NEIS</name>
<evidence type="ECO:0000256" key="12">
    <source>
        <dbReference type="HAMAP-Rule" id="MF_00454"/>
    </source>
</evidence>
<dbReference type="RefSeq" id="WP_230340429.1">
    <property type="nucleotide sequence ID" value="NZ_CP069798.1"/>
</dbReference>
<dbReference type="PANTHER" id="PTHR28259:SF1">
    <property type="entry name" value="FLUORIDE EXPORT PROTEIN 1-RELATED"/>
    <property type="match status" value="1"/>
</dbReference>
<keyword evidence="3" id="KW-0997">Cell inner membrane</keyword>
<evidence type="ECO:0000256" key="6">
    <source>
        <dbReference type="ARBA" id="ARBA00023053"/>
    </source>
</evidence>
<reference evidence="13" key="1">
    <citation type="submission" date="2021-02" db="EMBL/GenBank/DDBJ databases">
        <title>Neisseriaceae sp. 26B isolated from the cloaca of a Common Toad-headed Turtle (Mesoclemmys nasuta).</title>
        <authorList>
            <person name="Spergser J."/>
            <person name="Busse H.-J."/>
        </authorList>
    </citation>
    <scope>NUCLEOTIDE SEQUENCE</scope>
    <source>
        <strain evidence="13">26B</strain>
    </source>
</reference>
<evidence type="ECO:0000256" key="7">
    <source>
        <dbReference type="ARBA" id="ARBA00023065"/>
    </source>
</evidence>
<sequence>MWWNVAAVGVGASAGALLRWGLGSVFAKTLPWLVVGTLAANWLGGLLIGIIAALTEWFPHLSPQWRLLLVTGFLGGLTTFSGFSLEVAALIQQQRWLVALAVISLHVVGSVAMTLLGMALVQWLKYSG</sequence>
<dbReference type="NCBIfam" id="TIGR00494">
    <property type="entry name" value="crcB"/>
    <property type="match status" value="1"/>
</dbReference>
<organism evidence="13 14">
    <name type="scientific">Paralysiella testudinis</name>
    <dbReference type="NCBI Taxonomy" id="2809020"/>
    <lineage>
        <taxon>Bacteria</taxon>
        <taxon>Pseudomonadati</taxon>
        <taxon>Pseudomonadota</taxon>
        <taxon>Betaproteobacteria</taxon>
        <taxon>Neisseriales</taxon>
        <taxon>Neisseriaceae</taxon>
        <taxon>Paralysiella</taxon>
    </lineage>
</organism>
<keyword evidence="4 12" id="KW-0812">Transmembrane</keyword>
<dbReference type="GO" id="GO:0005886">
    <property type="term" value="C:plasma membrane"/>
    <property type="evidence" value="ECO:0007669"/>
    <property type="project" value="UniProtKB-SubCell"/>
</dbReference>
<comment type="similarity">
    <text evidence="10 12">Belongs to the fluoride channel Fluc/FEX (TC 1.A.43) family.</text>
</comment>
<keyword evidence="12" id="KW-0479">Metal-binding</keyword>
<feature type="transmembrane region" description="Helical" evidence="12">
    <location>
        <begin position="33"/>
        <end position="55"/>
    </location>
</feature>
<keyword evidence="2 12" id="KW-1003">Cell membrane</keyword>
<keyword evidence="7 12" id="KW-0406">Ion transport</keyword>
<dbReference type="EMBL" id="CP069798">
    <property type="protein sequence ID" value="QRQ83134.1"/>
    <property type="molecule type" value="Genomic_DNA"/>
</dbReference>
<dbReference type="KEGG" id="ptes:JQU52_07195"/>
<feature type="transmembrane region" description="Helical" evidence="12">
    <location>
        <begin position="97"/>
        <end position="121"/>
    </location>
</feature>
<keyword evidence="9 12" id="KW-0407">Ion channel</keyword>
<dbReference type="HAMAP" id="MF_00454">
    <property type="entry name" value="FluC"/>
    <property type="match status" value="1"/>
</dbReference>
<evidence type="ECO:0000256" key="2">
    <source>
        <dbReference type="ARBA" id="ARBA00022475"/>
    </source>
</evidence>
<feature type="binding site" evidence="12">
    <location>
        <position position="78"/>
    </location>
    <ligand>
        <name>Na(+)</name>
        <dbReference type="ChEBI" id="CHEBI:29101"/>
        <note>structural</note>
    </ligand>
</feature>
<comment type="subcellular location">
    <subcellularLocation>
        <location evidence="1 12">Cell membrane</location>
        <topology evidence="1 12">Multi-pass membrane protein</topology>
    </subcellularLocation>
</comment>
<dbReference type="NCBIfam" id="NF010792">
    <property type="entry name" value="PRK14196.1"/>
    <property type="match status" value="1"/>
</dbReference>
<dbReference type="Pfam" id="PF02537">
    <property type="entry name" value="CRCB"/>
    <property type="match status" value="1"/>
</dbReference>
<keyword evidence="6 12" id="KW-0915">Sodium</keyword>
<comment type="function">
    <text evidence="12">Fluoride-specific ion channel. Important for reducing fluoride concentration in the cell, thus reducing its toxicity.</text>
</comment>
<dbReference type="GO" id="GO:0062054">
    <property type="term" value="F:fluoride channel activity"/>
    <property type="evidence" value="ECO:0007669"/>
    <property type="project" value="UniProtKB-UniRule"/>
</dbReference>
<dbReference type="PANTHER" id="PTHR28259">
    <property type="entry name" value="FLUORIDE EXPORT PROTEIN 1-RELATED"/>
    <property type="match status" value="1"/>
</dbReference>
<dbReference type="InterPro" id="IPR003691">
    <property type="entry name" value="FluC"/>
</dbReference>
<evidence type="ECO:0000256" key="11">
    <source>
        <dbReference type="ARBA" id="ARBA00035585"/>
    </source>
</evidence>
<comment type="catalytic activity">
    <reaction evidence="11">
        <text>fluoride(in) = fluoride(out)</text>
        <dbReference type="Rhea" id="RHEA:76159"/>
        <dbReference type="ChEBI" id="CHEBI:17051"/>
    </reaction>
    <physiologicalReaction direction="left-to-right" evidence="11">
        <dbReference type="Rhea" id="RHEA:76160"/>
    </physiologicalReaction>
</comment>
<dbReference type="GO" id="GO:0140114">
    <property type="term" value="P:cellular detoxification of fluoride"/>
    <property type="evidence" value="ECO:0007669"/>
    <property type="project" value="UniProtKB-UniRule"/>
</dbReference>
<dbReference type="GO" id="GO:0046872">
    <property type="term" value="F:metal ion binding"/>
    <property type="evidence" value="ECO:0007669"/>
    <property type="project" value="UniProtKB-KW"/>
</dbReference>
<feature type="binding site" evidence="12">
    <location>
        <position position="75"/>
    </location>
    <ligand>
        <name>Na(+)</name>
        <dbReference type="ChEBI" id="CHEBI:29101"/>
        <note>structural</note>
    </ligand>
</feature>
<feature type="transmembrane region" description="Helical" evidence="12">
    <location>
        <begin position="67"/>
        <end position="91"/>
    </location>
</feature>
<keyword evidence="12" id="KW-0813">Transport</keyword>
<evidence type="ECO:0000313" key="14">
    <source>
        <dbReference type="Proteomes" id="UP000653156"/>
    </source>
</evidence>
<evidence type="ECO:0000313" key="13">
    <source>
        <dbReference type="EMBL" id="QRQ83134.1"/>
    </source>
</evidence>
<dbReference type="Proteomes" id="UP000653156">
    <property type="component" value="Chromosome"/>
</dbReference>
<dbReference type="AlphaFoldDB" id="A0A892ZNC2"/>
<evidence type="ECO:0000256" key="8">
    <source>
        <dbReference type="ARBA" id="ARBA00023136"/>
    </source>
</evidence>
<proteinExistence type="inferred from homology"/>
<comment type="activity regulation">
    <text evidence="12">Na(+) is not transported, but it plays an essential structural role and its presence is essential for fluoride channel function.</text>
</comment>
<evidence type="ECO:0000256" key="1">
    <source>
        <dbReference type="ARBA" id="ARBA00004651"/>
    </source>
</evidence>
<evidence type="ECO:0000256" key="5">
    <source>
        <dbReference type="ARBA" id="ARBA00022989"/>
    </source>
</evidence>
<protein>
    <recommendedName>
        <fullName evidence="12">Fluoride-specific ion channel FluC</fullName>
    </recommendedName>
</protein>
<evidence type="ECO:0000256" key="10">
    <source>
        <dbReference type="ARBA" id="ARBA00035120"/>
    </source>
</evidence>
<evidence type="ECO:0000256" key="3">
    <source>
        <dbReference type="ARBA" id="ARBA00022519"/>
    </source>
</evidence>
<accession>A0A892ZNC2</accession>
<evidence type="ECO:0000256" key="4">
    <source>
        <dbReference type="ARBA" id="ARBA00022692"/>
    </source>
</evidence>
<evidence type="ECO:0000256" key="9">
    <source>
        <dbReference type="ARBA" id="ARBA00023303"/>
    </source>
</evidence>